<evidence type="ECO:0000313" key="2">
    <source>
        <dbReference type="Proteomes" id="UP001432027"/>
    </source>
</evidence>
<dbReference type="Proteomes" id="UP001432027">
    <property type="component" value="Unassembled WGS sequence"/>
</dbReference>
<sequence>LDQGNILCAPGLDRCGKFTKMHINEFLKLDASLNFENTQFDGGEDIVGSTCMSQADCASIKCNFQAGAIHMENRRTTEMLTLSCDKGLDRCAYF</sequence>
<feature type="non-terminal residue" evidence="1">
    <location>
        <position position="1"/>
    </location>
</feature>
<reference evidence="1" key="1">
    <citation type="submission" date="2023-10" db="EMBL/GenBank/DDBJ databases">
        <title>Genome assembly of Pristionchus species.</title>
        <authorList>
            <person name="Yoshida K."/>
            <person name="Sommer R.J."/>
        </authorList>
    </citation>
    <scope>NUCLEOTIDE SEQUENCE</scope>
    <source>
        <strain evidence="1">RS0144</strain>
    </source>
</reference>
<dbReference type="EMBL" id="BTSX01000002">
    <property type="protein sequence ID" value="GMS83035.1"/>
    <property type="molecule type" value="Genomic_DNA"/>
</dbReference>
<proteinExistence type="predicted"/>
<accession>A0AAV5SKJ6</accession>
<comment type="caution">
    <text evidence="1">The sequence shown here is derived from an EMBL/GenBank/DDBJ whole genome shotgun (WGS) entry which is preliminary data.</text>
</comment>
<name>A0AAV5SKJ6_9BILA</name>
<protein>
    <submittedName>
        <fullName evidence="1">Uncharacterized protein</fullName>
    </submittedName>
</protein>
<gene>
    <name evidence="1" type="ORF">PENTCL1PPCAC_5210</name>
</gene>
<dbReference type="AlphaFoldDB" id="A0AAV5SKJ6"/>
<keyword evidence="2" id="KW-1185">Reference proteome</keyword>
<evidence type="ECO:0000313" key="1">
    <source>
        <dbReference type="EMBL" id="GMS83035.1"/>
    </source>
</evidence>
<organism evidence="1 2">
    <name type="scientific">Pristionchus entomophagus</name>
    <dbReference type="NCBI Taxonomy" id="358040"/>
    <lineage>
        <taxon>Eukaryota</taxon>
        <taxon>Metazoa</taxon>
        <taxon>Ecdysozoa</taxon>
        <taxon>Nematoda</taxon>
        <taxon>Chromadorea</taxon>
        <taxon>Rhabditida</taxon>
        <taxon>Rhabditina</taxon>
        <taxon>Diplogasteromorpha</taxon>
        <taxon>Diplogasteroidea</taxon>
        <taxon>Neodiplogasteridae</taxon>
        <taxon>Pristionchus</taxon>
    </lineage>
</organism>
<feature type="non-terminal residue" evidence="1">
    <location>
        <position position="94"/>
    </location>
</feature>